<organism evidence="2 3">
    <name type="scientific">Sulfuracidifex metallicus DSM 6482 = JCM 9184</name>
    <dbReference type="NCBI Taxonomy" id="523847"/>
    <lineage>
        <taxon>Archaea</taxon>
        <taxon>Thermoproteota</taxon>
        <taxon>Thermoprotei</taxon>
        <taxon>Sulfolobales</taxon>
        <taxon>Sulfolobaceae</taxon>
        <taxon>Sulfuracidifex</taxon>
    </lineage>
</organism>
<evidence type="ECO:0000313" key="3">
    <source>
        <dbReference type="Proteomes" id="UP000470772"/>
    </source>
</evidence>
<dbReference type="EMBL" id="WGGD01000005">
    <property type="protein sequence ID" value="MUN28711.1"/>
    <property type="molecule type" value="Genomic_DNA"/>
</dbReference>
<feature type="domain" description="Small zinc finger protein HVO-2753-like zinc-binding pocket" evidence="1">
    <location>
        <begin position="17"/>
        <end position="62"/>
    </location>
</feature>
<dbReference type="NCBIfam" id="NF011481">
    <property type="entry name" value="PRK14890.1"/>
    <property type="match status" value="1"/>
</dbReference>
<dbReference type="Proteomes" id="UP000470772">
    <property type="component" value="Unassembled WGS sequence"/>
</dbReference>
<dbReference type="InterPro" id="IPR044720">
    <property type="entry name" value="HVO_2753-like"/>
</dbReference>
<dbReference type="Pfam" id="PF07754">
    <property type="entry name" value="HVO_2753_ZBP"/>
    <property type="match status" value="1"/>
</dbReference>
<accession>A0A6A9QNF3</accession>
<protein>
    <submittedName>
        <fullName evidence="2">DUF1610 domain-containing protein</fullName>
    </submittedName>
</protein>
<dbReference type="RefSeq" id="WP_054837722.1">
    <property type="nucleotide sequence ID" value="NZ_BBBY01000001.1"/>
</dbReference>
<evidence type="ECO:0000313" key="2">
    <source>
        <dbReference type="EMBL" id="MUN28711.1"/>
    </source>
</evidence>
<keyword evidence="3" id="KW-1185">Reference proteome</keyword>
<name>A0A6A9QNF3_SULME</name>
<dbReference type="PANTHER" id="PTHR40733:SF1">
    <property type="entry name" value="SMALL ZINC FINGER PROTEIN HVO-2753-LIKE ZINC-BINDING POCKET DOMAIN-CONTAINING PROTEIN"/>
    <property type="match status" value="1"/>
</dbReference>
<evidence type="ECO:0000259" key="1">
    <source>
        <dbReference type="Pfam" id="PF07754"/>
    </source>
</evidence>
<dbReference type="OrthoDB" id="35104at2157"/>
<comment type="caution">
    <text evidence="2">The sequence shown here is derived from an EMBL/GenBank/DDBJ whole genome shotgun (WGS) entry which is preliminary data.</text>
</comment>
<dbReference type="PANTHER" id="PTHR40733">
    <property type="entry name" value="ZINC-RIBBON RNA-BINDING PROTEIN INVOLVED IN TRANSLATION-RELATED"/>
    <property type="match status" value="1"/>
</dbReference>
<gene>
    <name evidence="2" type="ORF">GC250_04475</name>
</gene>
<dbReference type="InterPro" id="IPR011668">
    <property type="entry name" value="HVO_2753-like_ZBP"/>
</dbReference>
<sequence length="66" mass="7394">MSSIKLSIRDEVEPLVCSSCGKLLHPKERGVEFTCPNCGEVTIIRDYLCREQVVEYTCPKCGFKGP</sequence>
<reference evidence="2 3" key="1">
    <citation type="submission" date="2019-10" db="EMBL/GenBank/DDBJ databases">
        <title>Sequencing and Assembly of Multiple Reported Metal-Biooxidizing Members of the Extremely Thermoacidophilic Archaeal Family Sulfolobaceae.</title>
        <authorList>
            <person name="Counts J.A."/>
            <person name="Kelly R.M."/>
        </authorList>
    </citation>
    <scope>NUCLEOTIDE SEQUENCE [LARGE SCALE GENOMIC DNA]</scope>
    <source>
        <strain evidence="2 3">DSM 6482</strain>
    </source>
</reference>
<proteinExistence type="predicted"/>
<dbReference type="AlphaFoldDB" id="A0A6A9QNF3"/>